<dbReference type="AlphaFoldDB" id="A0A915KW50"/>
<evidence type="ECO:0000313" key="2">
    <source>
        <dbReference type="WBParaSite" id="nRc.2.0.1.t41770-RA"/>
    </source>
</evidence>
<dbReference type="Proteomes" id="UP000887565">
    <property type="component" value="Unplaced"/>
</dbReference>
<reference evidence="2" key="1">
    <citation type="submission" date="2022-11" db="UniProtKB">
        <authorList>
            <consortium name="WormBaseParasite"/>
        </authorList>
    </citation>
    <scope>IDENTIFICATION</scope>
</reference>
<sequence>MRLDEASFLEILDIIGNCAISFRFSQLKFRNQHQVKVFNPWLLSTTFGSHFQSENDCTE</sequence>
<proteinExistence type="predicted"/>
<keyword evidence="1" id="KW-1185">Reference proteome</keyword>
<accession>A0A915KW50</accession>
<dbReference type="WBParaSite" id="nRc.2.0.1.t41770-RA">
    <property type="protein sequence ID" value="nRc.2.0.1.t41770-RA"/>
    <property type="gene ID" value="nRc.2.0.1.g41770"/>
</dbReference>
<protein>
    <submittedName>
        <fullName evidence="2">Uncharacterized protein</fullName>
    </submittedName>
</protein>
<organism evidence="1 2">
    <name type="scientific">Romanomermis culicivorax</name>
    <name type="common">Nematode worm</name>
    <dbReference type="NCBI Taxonomy" id="13658"/>
    <lineage>
        <taxon>Eukaryota</taxon>
        <taxon>Metazoa</taxon>
        <taxon>Ecdysozoa</taxon>
        <taxon>Nematoda</taxon>
        <taxon>Enoplea</taxon>
        <taxon>Dorylaimia</taxon>
        <taxon>Mermithida</taxon>
        <taxon>Mermithoidea</taxon>
        <taxon>Mermithidae</taxon>
        <taxon>Romanomermis</taxon>
    </lineage>
</organism>
<name>A0A915KW50_ROMCU</name>
<evidence type="ECO:0000313" key="1">
    <source>
        <dbReference type="Proteomes" id="UP000887565"/>
    </source>
</evidence>